<accession>A0AAW5F6N1</accession>
<dbReference type="AlphaFoldDB" id="A0AAW5F6N1"/>
<dbReference type="GO" id="GO:0005975">
    <property type="term" value="P:carbohydrate metabolic process"/>
    <property type="evidence" value="ECO:0007669"/>
    <property type="project" value="InterPro"/>
</dbReference>
<keyword evidence="2" id="KW-0413">Isomerase</keyword>
<dbReference type="Gene3D" id="3.20.20.70">
    <property type="entry name" value="Aldolase class I"/>
    <property type="match status" value="1"/>
</dbReference>
<dbReference type="InterPro" id="IPR011060">
    <property type="entry name" value="RibuloseP-bd_barrel"/>
</dbReference>
<dbReference type="Proteomes" id="UP001203136">
    <property type="component" value="Unassembled WGS sequence"/>
</dbReference>
<dbReference type="CDD" id="cd00429">
    <property type="entry name" value="RPE"/>
    <property type="match status" value="1"/>
</dbReference>
<dbReference type="SUPFAM" id="SSF51366">
    <property type="entry name" value="Ribulose-phoshate binding barrel"/>
    <property type="match status" value="1"/>
</dbReference>
<evidence type="ECO:0000256" key="1">
    <source>
        <dbReference type="ARBA" id="ARBA00022723"/>
    </source>
</evidence>
<reference evidence="3" key="1">
    <citation type="journal article" date="2022" name="Cell Host Microbe">
        <title>Colonization of the live biotherapeutic product VE303 and modulation of the microbiota and metabolites in healthy volunteers.</title>
        <authorList>
            <person name="Dsouza M."/>
            <person name="Menon R."/>
            <person name="Crossette E."/>
            <person name="Bhattarai S.K."/>
            <person name="Schneider J."/>
            <person name="Kim Y.G."/>
            <person name="Reddy S."/>
            <person name="Caballero S."/>
            <person name="Felix C."/>
            <person name="Cornacchione L."/>
            <person name="Hendrickson J."/>
            <person name="Watson A.R."/>
            <person name="Minot S.S."/>
            <person name="Greenfield N."/>
            <person name="Schopf L."/>
            <person name="Szabady R."/>
            <person name="Patarroyo J."/>
            <person name="Smith W."/>
            <person name="Harrison P."/>
            <person name="Kuijper E.J."/>
            <person name="Kelly C.P."/>
            <person name="Olle B."/>
            <person name="Bobilev D."/>
            <person name="Silber J.L."/>
            <person name="Bucci V."/>
            <person name="Roberts B."/>
            <person name="Faith J."/>
            <person name="Norman J.M."/>
        </authorList>
    </citation>
    <scope>NUCLEOTIDE SEQUENCE</scope>
    <source>
        <strain evidence="3">VE303-04</strain>
    </source>
</reference>
<protein>
    <submittedName>
        <fullName evidence="3">Ribulose-phosphate 3-epimerase</fullName>
    </submittedName>
</protein>
<keyword evidence="1" id="KW-0479">Metal-binding</keyword>
<evidence type="ECO:0000313" key="3">
    <source>
        <dbReference type="EMBL" id="MCK0087486.1"/>
    </source>
</evidence>
<dbReference type="EMBL" id="JAINVB010000001">
    <property type="protein sequence ID" value="MCK0087486.1"/>
    <property type="molecule type" value="Genomic_DNA"/>
</dbReference>
<comment type="caution">
    <text evidence="3">The sequence shown here is derived from an EMBL/GenBank/DDBJ whole genome shotgun (WGS) entry which is preliminary data.</text>
</comment>
<dbReference type="GO" id="GO:0016857">
    <property type="term" value="F:racemase and epimerase activity, acting on carbohydrates and derivatives"/>
    <property type="evidence" value="ECO:0007669"/>
    <property type="project" value="InterPro"/>
</dbReference>
<proteinExistence type="predicted"/>
<sequence>MTVSKIFASVFSADCLRLGADIRRITAAGADGLHIDIMDGEFVPLFGFNNIWIQQIGAASTLPLDLHIMSGESARILERLDLSRVVSAAVHVESGPGSGLQTVFKLMRKRGISCGLAISPRTSIEKLEPYLEEIDGILVMSCQPGVQNAGFLEDTYSRLREIKGMLRDRPECYIGVDGGLDLEKAERCIKCGASRAVIGRYLFRHPEPDRVISRLQAAGNILYERGDAGAERTFKGDCQRAAGGL</sequence>
<organism evidence="3 4">
    <name type="scientific">Clostridium symbiosum</name>
    <name type="common">Bacteroides symbiosus</name>
    <dbReference type="NCBI Taxonomy" id="1512"/>
    <lineage>
        <taxon>Bacteria</taxon>
        <taxon>Bacillati</taxon>
        <taxon>Bacillota</taxon>
        <taxon>Clostridia</taxon>
        <taxon>Lachnospirales</taxon>
        <taxon>Lachnospiraceae</taxon>
        <taxon>Otoolea</taxon>
    </lineage>
</organism>
<dbReference type="Pfam" id="PF00834">
    <property type="entry name" value="Ribul_P_3_epim"/>
    <property type="match status" value="1"/>
</dbReference>
<dbReference type="InterPro" id="IPR000056">
    <property type="entry name" value="Ribul_P_3_epim-like"/>
</dbReference>
<dbReference type="GO" id="GO:0046872">
    <property type="term" value="F:metal ion binding"/>
    <property type="evidence" value="ECO:0007669"/>
    <property type="project" value="UniProtKB-KW"/>
</dbReference>
<dbReference type="RefSeq" id="WP_003501311.1">
    <property type="nucleotide sequence ID" value="NZ_JADNHH010000007.1"/>
</dbReference>
<evidence type="ECO:0000256" key="2">
    <source>
        <dbReference type="ARBA" id="ARBA00023235"/>
    </source>
</evidence>
<name>A0AAW5F6N1_CLOSY</name>
<dbReference type="InterPro" id="IPR013785">
    <property type="entry name" value="Aldolase_TIM"/>
</dbReference>
<gene>
    <name evidence="3" type="ORF">K5I21_16715</name>
</gene>
<evidence type="ECO:0000313" key="4">
    <source>
        <dbReference type="Proteomes" id="UP001203136"/>
    </source>
</evidence>
<dbReference type="PANTHER" id="PTHR11749">
    <property type="entry name" value="RIBULOSE-5-PHOSPHATE-3-EPIMERASE"/>
    <property type="match status" value="1"/>
</dbReference>